<evidence type="ECO:0000313" key="6">
    <source>
        <dbReference type="RefSeq" id="XP_072840827.1"/>
    </source>
</evidence>
<dbReference type="Proteomes" id="UP001652642">
    <property type="component" value="Chromosome Z"/>
</dbReference>
<sequence>MRVWLVGLGLAFFGIIRADDLDNVEHEKLQGVWHGVALASDCEMVLKHRDDMKIVTATLTKLEDGGVTVASNMPTPHGCKHFEMTFQKREDGKLVHECEWGTKMVDALKTDYSNYGLVNIAKFKDGQKICNIITLFARVPVLTEENAEMIKSAAKEAGIAEENIIIFPQEMACQS</sequence>
<dbReference type="InterPro" id="IPR000566">
    <property type="entry name" value="Lipocln_cytosolic_FA-bd_dom"/>
</dbReference>
<dbReference type="GeneID" id="140702902"/>
<accession>A0ABM5F610</accession>
<gene>
    <name evidence="6" type="primary">LOC140702902</name>
</gene>
<evidence type="ECO:0000259" key="4">
    <source>
        <dbReference type="Pfam" id="PF00061"/>
    </source>
</evidence>
<dbReference type="PRINTS" id="PR01254">
    <property type="entry name" value="PGNDSYNTHASE"/>
</dbReference>
<dbReference type="PANTHER" id="PTHR11430">
    <property type="entry name" value="LIPOCALIN"/>
    <property type="match status" value="1"/>
</dbReference>
<dbReference type="InterPro" id="IPR002345">
    <property type="entry name" value="Lipocalin"/>
</dbReference>
<keyword evidence="5" id="KW-1185">Reference proteome</keyword>
<reference evidence="6" key="1">
    <citation type="submission" date="2025-08" db="UniProtKB">
        <authorList>
            <consortium name="RefSeq"/>
        </authorList>
    </citation>
    <scope>IDENTIFICATION</scope>
</reference>
<evidence type="ECO:0000256" key="1">
    <source>
        <dbReference type="ARBA" id="ARBA00006889"/>
    </source>
</evidence>
<evidence type="ECO:0000256" key="3">
    <source>
        <dbReference type="SAM" id="SignalP"/>
    </source>
</evidence>
<dbReference type="PROSITE" id="PS00213">
    <property type="entry name" value="LIPOCALIN"/>
    <property type="match status" value="1"/>
</dbReference>
<evidence type="ECO:0000313" key="5">
    <source>
        <dbReference type="Proteomes" id="UP001652642"/>
    </source>
</evidence>
<dbReference type="PANTHER" id="PTHR11430:SF77">
    <property type="entry name" value="LIPOCALIN-LIKE 1 PROTEIN"/>
    <property type="match status" value="1"/>
</dbReference>
<dbReference type="Pfam" id="PF00061">
    <property type="entry name" value="Lipocalin"/>
    <property type="match status" value="1"/>
</dbReference>
<organism evidence="5 6">
    <name type="scientific">Pogona vitticeps</name>
    <name type="common">central bearded dragon</name>
    <dbReference type="NCBI Taxonomy" id="103695"/>
    <lineage>
        <taxon>Eukaryota</taxon>
        <taxon>Metazoa</taxon>
        <taxon>Chordata</taxon>
        <taxon>Craniata</taxon>
        <taxon>Vertebrata</taxon>
        <taxon>Euteleostomi</taxon>
        <taxon>Lepidosauria</taxon>
        <taxon>Squamata</taxon>
        <taxon>Bifurcata</taxon>
        <taxon>Unidentata</taxon>
        <taxon>Episquamata</taxon>
        <taxon>Toxicofera</taxon>
        <taxon>Iguania</taxon>
        <taxon>Acrodonta</taxon>
        <taxon>Agamidae</taxon>
        <taxon>Amphibolurinae</taxon>
        <taxon>Pogona</taxon>
    </lineage>
</organism>
<proteinExistence type="inferred from homology"/>
<evidence type="ECO:0000256" key="2">
    <source>
        <dbReference type="RuleBase" id="RU003695"/>
    </source>
</evidence>
<feature type="chain" id="PRO_5046175396" evidence="3">
    <location>
        <begin position="19"/>
        <end position="175"/>
    </location>
</feature>
<dbReference type="InterPro" id="IPR022272">
    <property type="entry name" value="Lipocalin_CS"/>
</dbReference>
<feature type="signal peptide" evidence="3">
    <location>
        <begin position="1"/>
        <end position="18"/>
    </location>
</feature>
<protein>
    <submittedName>
        <fullName evidence="6">Extracellular fatty acid-binding protein-like</fullName>
    </submittedName>
</protein>
<feature type="domain" description="Lipocalin/cytosolic fatty-acid binding" evidence="4">
    <location>
        <begin position="30"/>
        <end position="169"/>
    </location>
</feature>
<dbReference type="InterPro" id="IPR012674">
    <property type="entry name" value="Calycin"/>
</dbReference>
<keyword evidence="3" id="KW-0732">Signal</keyword>
<comment type="similarity">
    <text evidence="1 2">Belongs to the calycin superfamily. Lipocalin family.</text>
</comment>
<name>A0ABM5F610_9SAUR</name>
<dbReference type="RefSeq" id="XP_072840827.1">
    <property type="nucleotide sequence ID" value="XM_072984726.1"/>
</dbReference>
<dbReference type="SUPFAM" id="SSF50814">
    <property type="entry name" value="Lipocalins"/>
    <property type="match status" value="1"/>
</dbReference>
<dbReference type="Gene3D" id="2.40.128.20">
    <property type="match status" value="1"/>
</dbReference>